<evidence type="ECO:0000256" key="2">
    <source>
        <dbReference type="SAM" id="MobiDB-lite"/>
    </source>
</evidence>
<protein>
    <submittedName>
        <fullName evidence="4">Protein ImuB</fullName>
    </submittedName>
</protein>
<gene>
    <name evidence="4" type="ORF">GGR24_002811</name>
</gene>
<dbReference type="GO" id="GO:0003684">
    <property type="term" value="F:damaged DNA binding"/>
    <property type="evidence" value="ECO:0007669"/>
    <property type="project" value="InterPro"/>
</dbReference>
<reference evidence="4 5" key="1">
    <citation type="submission" date="2020-08" db="EMBL/GenBank/DDBJ databases">
        <title>Genomic Encyclopedia of Type Strains, Phase IV (KMG-IV): sequencing the most valuable type-strain genomes for metagenomic binning, comparative biology and taxonomic classification.</title>
        <authorList>
            <person name="Goeker M."/>
        </authorList>
    </citation>
    <scope>NUCLEOTIDE SEQUENCE [LARGE SCALE GENOMIC DNA]</scope>
    <source>
        <strain evidence="4 5">DSM 25481</strain>
    </source>
</reference>
<dbReference type="Pfam" id="PF11799">
    <property type="entry name" value="IMS_C"/>
    <property type="match status" value="1"/>
</dbReference>
<evidence type="ECO:0000313" key="4">
    <source>
        <dbReference type="EMBL" id="MBB3974134.1"/>
    </source>
</evidence>
<feature type="compositionally biased region" description="Basic and acidic residues" evidence="2">
    <location>
        <begin position="381"/>
        <end position="395"/>
    </location>
</feature>
<dbReference type="AlphaFoldDB" id="A0A7W6GHT2"/>
<feature type="domain" description="DNA polymerase Y-family little finger" evidence="3">
    <location>
        <begin position="235"/>
        <end position="334"/>
    </location>
</feature>
<dbReference type="Proteomes" id="UP000528964">
    <property type="component" value="Unassembled WGS sequence"/>
</dbReference>
<proteinExistence type="predicted"/>
<dbReference type="PANTHER" id="PTHR35369">
    <property type="entry name" value="BLR3025 PROTEIN-RELATED"/>
    <property type="match status" value="1"/>
</dbReference>
<dbReference type="CDD" id="cd03468">
    <property type="entry name" value="PolY_like"/>
    <property type="match status" value="1"/>
</dbReference>
<keyword evidence="5" id="KW-1185">Reference proteome</keyword>
<sequence length="504" mass="54658">MPNLSIDRVRRKEAFSGGEPDERPLAIVERAGGLLRLVAVDARAAAAGCVPGAALTHARSICPDLRVDIADPREDAALLGSVADWCDRYTPLVALDPPFGLTLDISGCAHFFGGEAALAEDLVAGLRRQGFMARAAVAGAPGPARALAWFSQGAVPPPGSEAALVAELPIAALRLEEAARLGLVRAGLKTIGDVAARSRSELAARFGARLVSMLDEALGRAETPISPRRPVPVRMVERRFAEPLSSADAALAVLRALAGSLAARLETAGEGLREAEAAFFRADGKVVRIALGVGAPTRDPDLLLRLFRERLDALADPLDPGFGFDLMRLSALAVEPLTPSPQGFGPGERADDELAELVDRLSARHGRRRVLRFLAGHAHRPEAEAAPRPAQDVREAAAWPQVRTGEPPRRPLRMFARPEPVEVLAEVPDGPPLRFVWRRATHHVVRAEGPERIALEWWRDDEAPLTRDYFRVEDTVGARFWLFRDGLFGREVRHPRWFVHGLFA</sequence>
<dbReference type="RefSeq" id="WP_246398443.1">
    <property type="nucleotide sequence ID" value="NZ_JACIDR010000004.1"/>
</dbReference>
<dbReference type="InterPro" id="IPR017961">
    <property type="entry name" value="DNA_pol_Y-fam_little_finger"/>
</dbReference>
<dbReference type="InterPro" id="IPR050356">
    <property type="entry name" value="SulA_CellDiv_inhibitor"/>
</dbReference>
<evidence type="ECO:0000313" key="5">
    <source>
        <dbReference type="Proteomes" id="UP000528964"/>
    </source>
</evidence>
<accession>A0A7W6GHT2</accession>
<comment type="caution">
    <text evidence="4">The sequence shown here is derived from an EMBL/GenBank/DDBJ whole genome shotgun (WGS) entry which is preliminary data.</text>
</comment>
<dbReference type="SUPFAM" id="SSF56672">
    <property type="entry name" value="DNA/RNA polymerases"/>
    <property type="match status" value="1"/>
</dbReference>
<evidence type="ECO:0000259" key="3">
    <source>
        <dbReference type="Pfam" id="PF11799"/>
    </source>
</evidence>
<dbReference type="GO" id="GO:0006281">
    <property type="term" value="P:DNA repair"/>
    <property type="evidence" value="ECO:0007669"/>
    <property type="project" value="InterPro"/>
</dbReference>
<name>A0A7W6GHT2_9HYPH</name>
<dbReference type="PANTHER" id="PTHR35369:SF2">
    <property type="entry name" value="BLR3025 PROTEIN"/>
    <property type="match status" value="1"/>
</dbReference>
<dbReference type="EMBL" id="JACIDR010000004">
    <property type="protein sequence ID" value="MBB3974134.1"/>
    <property type="molecule type" value="Genomic_DNA"/>
</dbReference>
<dbReference type="InterPro" id="IPR043502">
    <property type="entry name" value="DNA/RNA_pol_sf"/>
</dbReference>
<organism evidence="4 5">
    <name type="scientific">Hansschlegelia beijingensis</name>
    <dbReference type="NCBI Taxonomy" id="1133344"/>
    <lineage>
        <taxon>Bacteria</taxon>
        <taxon>Pseudomonadati</taxon>
        <taxon>Pseudomonadota</taxon>
        <taxon>Alphaproteobacteria</taxon>
        <taxon>Hyphomicrobiales</taxon>
        <taxon>Methylopilaceae</taxon>
        <taxon>Hansschlegelia</taxon>
    </lineage>
</organism>
<evidence type="ECO:0000256" key="1">
    <source>
        <dbReference type="ARBA" id="ARBA00022763"/>
    </source>
</evidence>
<keyword evidence="1" id="KW-0227">DNA damage</keyword>
<feature type="region of interest" description="Disordered" evidence="2">
    <location>
        <begin position="381"/>
        <end position="403"/>
    </location>
</feature>